<feature type="compositionally biased region" description="Polar residues" evidence="3">
    <location>
        <begin position="1"/>
        <end position="12"/>
    </location>
</feature>
<dbReference type="InterPro" id="IPR018609">
    <property type="entry name" value="Bud13"/>
</dbReference>
<dbReference type="eggNOG" id="KOG2654">
    <property type="taxonomic scope" value="Eukaryota"/>
</dbReference>
<dbReference type="GO" id="GO:0000398">
    <property type="term" value="P:mRNA splicing, via spliceosome"/>
    <property type="evidence" value="ECO:0007669"/>
    <property type="project" value="EnsemblFungi"/>
</dbReference>
<accession>G0WEB7</accession>
<feature type="compositionally biased region" description="Basic residues" evidence="3">
    <location>
        <begin position="15"/>
        <end position="24"/>
    </location>
</feature>
<dbReference type="EMBL" id="HE580273">
    <property type="protein sequence ID" value="CCD26128.2"/>
    <property type="molecule type" value="Genomic_DNA"/>
</dbReference>
<dbReference type="STRING" id="1071378.G0WEB7"/>
<feature type="region of interest" description="Disordered" evidence="3">
    <location>
        <begin position="1"/>
        <end position="57"/>
    </location>
</feature>
<dbReference type="GO" id="GO:0003723">
    <property type="term" value="F:RNA binding"/>
    <property type="evidence" value="ECO:0007669"/>
    <property type="project" value="TreeGrafter"/>
</dbReference>
<dbReference type="GO" id="GO:0005684">
    <property type="term" value="C:U2-type spliceosomal complex"/>
    <property type="evidence" value="ECO:0007669"/>
    <property type="project" value="TreeGrafter"/>
</dbReference>
<feature type="region of interest" description="Disordered" evidence="3">
    <location>
        <begin position="90"/>
        <end position="140"/>
    </location>
</feature>
<evidence type="ECO:0000256" key="3">
    <source>
        <dbReference type="SAM" id="MobiDB-lite"/>
    </source>
</evidence>
<dbReference type="RefSeq" id="XP_003671371.2">
    <property type="nucleotide sequence ID" value="XM_003671323.2"/>
</dbReference>
<gene>
    <name evidence="4" type="primary">NDAI0G03510</name>
    <name evidence="4" type="ordered locus">NDAI_0G03510</name>
</gene>
<dbReference type="OMA" id="NGFENRW"/>
<dbReference type="Pfam" id="PF09736">
    <property type="entry name" value="Bud13"/>
    <property type="match status" value="1"/>
</dbReference>
<dbReference type="GO" id="GO:0051237">
    <property type="term" value="P:maintenance of RNA location"/>
    <property type="evidence" value="ECO:0007669"/>
    <property type="project" value="EnsemblFungi"/>
</dbReference>
<reference evidence="4 5" key="1">
    <citation type="journal article" date="2011" name="Proc. Natl. Acad. Sci. U.S.A.">
        <title>Evolutionary erosion of yeast sex chromosomes by mating-type switching accidents.</title>
        <authorList>
            <person name="Gordon J.L."/>
            <person name="Armisen D."/>
            <person name="Proux-Wera E."/>
            <person name="Oheigeartaigh S.S."/>
            <person name="Byrne K.P."/>
            <person name="Wolfe K.H."/>
        </authorList>
    </citation>
    <scope>NUCLEOTIDE SEQUENCE [LARGE SCALE GENOMIC DNA]</scope>
    <source>
        <strain evidence="5">ATCC 10597 / BCRC 20456 / CBS 421 / NBRC 0211 / NRRL Y-12639</strain>
    </source>
</reference>
<dbReference type="InterPro" id="IPR051112">
    <property type="entry name" value="CWC26_splicing_factor"/>
</dbReference>
<dbReference type="Proteomes" id="UP000000689">
    <property type="component" value="Chromosome 7"/>
</dbReference>
<dbReference type="OrthoDB" id="6022at2759"/>
<dbReference type="KEGG" id="ndi:NDAI_0G03510"/>
<keyword evidence="5" id="KW-1185">Reference proteome</keyword>
<sequence>MSLHSYLNQAYGPSSKKKSKKSNKKSTTSSTSSQDRNVFNVTESSHQILSNKKVSKAYRTSTVNGKGKLLWKNVDTNELVEIQDDKATRLIQTNDGESGNPRNVTRLESQETVFRDEKGHKLTRERNERRNKETSEDLREQLRKKRLQEINMGEVQLHWLKNGKSEDSTMKKKEMLKEEDPAMVFDVNEQEDNIPTSLLGRRLYDGKFPENRFHIVPGPRWDGVDRSNGFEKKWLLKKQEQENVITEQKFNEGDHDSDEYI</sequence>
<organism evidence="4 5">
    <name type="scientific">Naumovozyma dairenensis (strain ATCC 10597 / BCRC 20456 / CBS 421 / NBRC 0211 / NRRL Y-12639)</name>
    <name type="common">Saccharomyces dairenensis</name>
    <dbReference type="NCBI Taxonomy" id="1071378"/>
    <lineage>
        <taxon>Eukaryota</taxon>
        <taxon>Fungi</taxon>
        <taxon>Dikarya</taxon>
        <taxon>Ascomycota</taxon>
        <taxon>Saccharomycotina</taxon>
        <taxon>Saccharomycetes</taxon>
        <taxon>Saccharomycetales</taxon>
        <taxon>Saccharomycetaceae</taxon>
        <taxon>Naumovozyma</taxon>
    </lineage>
</organism>
<dbReference type="GO" id="GO:0070274">
    <property type="term" value="C:RES complex"/>
    <property type="evidence" value="ECO:0007669"/>
    <property type="project" value="EnsemblFungi"/>
</dbReference>
<protein>
    <recommendedName>
        <fullName evidence="2">Pre-mRNA-splicing factor CWC26</fullName>
    </recommendedName>
</protein>
<evidence type="ECO:0000313" key="4">
    <source>
        <dbReference type="EMBL" id="CCD26128.2"/>
    </source>
</evidence>
<feature type="compositionally biased region" description="Polar residues" evidence="3">
    <location>
        <begin position="34"/>
        <end position="57"/>
    </location>
</feature>
<dbReference type="HOGENOM" id="CLU_086127_0_0_1"/>
<dbReference type="AlphaFoldDB" id="G0WEB7"/>
<feature type="compositionally biased region" description="Basic and acidic residues" evidence="3">
    <location>
        <begin position="113"/>
        <end position="140"/>
    </location>
</feature>
<dbReference type="GO" id="GO:0000974">
    <property type="term" value="C:Prp19 complex"/>
    <property type="evidence" value="ECO:0007669"/>
    <property type="project" value="EnsemblFungi"/>
</dbReference>
<dbReference type="GeneID" id="11495628"/>
<evidence type="ECO:0000313" key="5">
    <source>
        <dbReference type="Proteomes" id="UP000000689"/>
    </source>
</evidence>
<dbReference type="PANTHER" id="PTHR31809:SF0">
    <property type="entry name" value="BUD13 HOMOLOG"/>
    <property type="match status" value="1"/>
</dbReference>
<name>G0WEB7_NAUDC</name>
<comment type="similarity">
    <text evidence="1">Belongs to the CWC26 family.</text>
</comment>
<proteinExistence type="inferred from homology"/>
<feature type="compositionally biased region" description="Polar residues" evidence="3">
    <location>
        <begin position="90"/>
        <end position="112"/>
    </location>
</feature>
<evidence type="ECO:0000256" key="1">
    <source>
        <dbReference type="ARBA" id="ARBA00011069"/>
    </source>
</evidence>
<dbReference type="PANTHER" id="PTHR31809">
    <property type="entry name" value="BUD13 HOMOLOG"/>
    <property type="match status" value="1"/>
</dbReference>
<evidence type="ECO:0000256" key="2">
    <source>
        <dbReference type="ARBA" id="ARBA00020644"/>
    </source>
</evidence>